<keyword evidence="2" id="KW-1185">Reference proteome</keyword>
<feature type="non-terminal residue" evidence="1">
    <location>
        <position position="1"/>
    </location>
</feature>
<organism evidence="1 2">
    <name type="scientific">Allacma fusca</name>
    <dbReference type="NCBI Taxonomy" id="39272"/>
    <lineage>
        <taxon>Eukaryota</taxon>
        <taxon>Metazoa</taxon>
        <taxon>Ecdysozoa</taxon>
        <taxon>Arthropoda</taxon>
        <taxon>Hexapoda</taxon>
        <taxon>Collembola</taxon>
        <taxon>Symphypleona</taxon>
        <taxon>Sminthuridae</taxon>
        <taxon>Allacma</taxon>
    </lineage>
</organism>
<dbReference type="EMBL" id="CAJVCH010023414">
    <property type="protein sequence ID" value="CAG7694728.1"/>
    <property type="molecule type" value="Genomic_DNA"/>
</dbReference>
<protein>
    <submittedName>
        <fullName evidence="1">Uncharacterized protein</fullName>
    </submittedName>
</protein>
<evidence type="ECO:0000313" key="1">
    <source>
        <dbReference type="EMBL" id="CAG7694728.1"/>
    </source>
</evidence>
<reference evidence="1" key="1">
    <citation type="submission" date="2021-06" db="EMBL/GenBank/DDBJ databases">
        <authorList>
            <person name="Hodson N. C."/>
            <person name="Mongue J. A."/>
            <person name="Jaron S. K."/>
        </authorList>
    </citation>
    <scope>NUCLEOTIDE SEQUENCE</scope>
</reference>
<evidence type="ECO:0000313" key="2">
    <source>
        <dbReference type="Proteomes" id="UP000708208"/>
    </source>
</evidence>
<comment type="caution">
    <text evidence="1">The sequence shown here is derived from an EMBL/GenBank/DDBJ whole genome shotgun (WGS) entry which is preliminary data.</text>
</comment>
<name>A0A8J2J4J3_9HEXA</name>
<proteinExistence type="predicted"/>
<sequence length="14" mass="1823">MNESRKFYKRSYLT</sequence>
<accession>A0A8J2J4J3</accession>
<gene>
    <name evidence="1" type="ORF">AFUS01_LOCUS3838</name>
</gene>
<dbReference type="Proteomes" id="UP000708208">
    <property type="component" value="Unassembled WGS sequence"/>
</dbReference>